<dbReference type="PANTHER" id="PTHR34980">
    <property type="entry name" value="INNER MEMBRANE PROTEIN-RELATED-RELATED"/>
    <property type="match status" value="1"/>
</dbReference>
<dbReference type="EMBL" id="BMIC01000003">
    <property type="protein sequence ID" value="GFZ88075.1"/>
    <property type="molecule type" value="Genomic_DNA"/>
</dbReference>
<name>A0A8J2TQV9_9FLAO</name>
<comment type="caution">
    <text evidence="3">The sequence shown here is derived from an EMBL/GenBank/DDBJ whole genome shotgun (WGS) entry which is preliminary data.</text>
</comment>
<feature type="region of interest" description="Disordered" evidence="1">
    <location>
        <begin position="93"/>
        <end position="119"/>
    </location>
</feature>
<keyword evidence="2" id="KW-0812">Transmembrane</keyword>
<keyword evidence="3" id="KW-0378">Hydrolase</keyword>
<organism evidence="3 4">
    <name type="scientific">Aquaticitalea lipolytica</name>
    <dbReference type="NCBI Taxonomy" id="1247562"/>
    <lineage>
        <taxon>Bacteria</taxon>
        <taxon>Pseudomonadati</taxon>
        <taxon>Bacteroidota</taxon>
        <taxon>Flavobacteriia</taxon>
        <taxon>Flavobacteriales</taxon>
        <taxon>Flavobacteriaceae</taxon>
        <taxon>Aquaticitalea</taxon>
    </lineage>
</organism>
<evidence type="ECO:0000256" key="2">
    <source>
        <dbReference type="SAM" id="Phobius"/>
    </source>
</evidence>
<keyword evidence="4" id="KW-1185">Reference proteome</keyword>
<dbReference type="InterPro" id="IPR008523">
    <property type="entry name" value="DUF805"/>
</dbReference>
<dbReference type="RefSeq" id="WP_188606181.1">
    <property type="nucleotide sequence ID" value="NZ_BMIC01000003.1"/>
</dbReference>
<protein>
    <submittedName>
        <fullName evidence="3">Aminopeptidase</fullName>
    </submittedName>
</protein>
<gene>
    <name evidence="3" type="ORF">GCM10011531_19490</name>
</gene>
<proteinExistence type="predicted"/>
<evidence type="ECO:0000256" key="1">
    <source>
        <dbReference type="SAM" id="MobiDB-lite"/>
    </source>
</evidence>
<sequence>MFKNPFSFKGRIRRTEYGLSYLMYIAGYFMSAMIIVPFEEIGVVVFFILFIVLFWFLLAQGAKRCHDRGNSGIFQIIPFYGLWMLFADSDPGPNQYGPNPKGLGNNDEINQIGKPEDSI</sequence>
<evidence type="ECO:0000313" key="4">
    <source>
        <dbReference type="Proteomes" id="UP000598120"/>
    </source>
</evidence>
<evidence type="ECO:0000313" key="3">
    <source>
        <dbReference type="EMBL" id="GFZ88075.1"/>
    </source>
</evidence>
<dbReference type="GO" id="GO:0005886">
    <property type="term" value="C:plasma membrane"/>
    <property type="evidence" value="ECO:0007669"/>
    <property type="project" value="TreeGrafter"/>
</dbReference>
<accession>A0A8J2TQV9</accession>
<keyword evidence="3" id="KW-0645">Protease</keyword>
<dbReference type="Proteomes" id="UP000598120">
    <property type="component" value="Unassembled WGS sequence"/>
</dbReference>
<dbReference type="GO" id="GO:0004177">
    <property type="term" value="F:aminopeptidase activity"/>
    <property type="evidence" value="ECO:0007669"/>
    <property type="project" value="UniProtKB-KW"/>
</dbReference>
<reference evidence="3 4" key="1">
    <citation type="journal article" date="2014" name="Int. J. Syst. Evol. Microbiol.">
        <title>Complete genome sequence of Corynebacterium casei LMG S-19264T (=DSM 44701T), isolated from a smear-ripened cheese.</title>
        <authorList>
            <consortium name="US DOE Joint Genome Institute (JGI-PGF)"/>
            <person name="Walter F."/>
            <person name="Albersmeier A."/>
            <person name="Kalinowski J."/>
            <person name="Ruckert C."/>
        </authorList>
    </citation>
    <scope>NUCLEOTIDE SEQUENCE [LARGE SCALE GENOMIC DNA]</scope>
    <source>
        <strain evidence="3 4">CGMCC 1.15295</strain>
    </source>
</reference>
<dbReference type="Pfam" id="PF05656">
    <property type="entry name" value="DUF805"/>
    <property type="match status" value="1"/>
</dbReference>
<feature type="transmembrane region" description="Helical" evidence="2">
    <location>
        <begin position="21"/>
        <end position="38"/>
    </location>
</feature>
<keyword evidence="2" id="KW-1133">Transmembrane helix</keyword>
<keyword evidence="3" id="KW-0031">Aminopeptidase</keyword>
<dbReference type="PANTHER" id="PTHR34980:SF3">
    <property type="entry name" value="BLR8105 PROTEIN"/>
    <property type="match status" value="1"/>
</dbReference>
<dbReference type="AlphaFoldDB" id="A0A8J2TQV9"/>
<keyword evidence="2" id="KW-0472">Membrane</keyword>
<feature type="transmembrane region" description="Helical" evidence="2">
    <location>
        <begin position="44"/>
        <end position="62"/>
    </location>
</feature>